<keyword evidence="3" id="KW-1185">Reference proteome</keyword>
<sequence length="117" mass="13898">MYARFLLFSLFLLSSFDIFLNIQMYSFNIRAFYFLEFLLIIILIFKNEFDQLIIGKEYLLLLYIILFIFINNTTVISRSIGYLLWLFASIMLIPIITIYTLKYYSLNNKIVVGGVKS</sequence>
<dbReference type="Proteomes" id="UP001155500">
    <property type="component" value="Unassembled WGS sequence"/>
</dbReference>
<keyword evidence="1" id="KW-1133">Transmembrane helix</keyword>
<accession>A0A9X4PC62</accession>
<feature type="transmembrane region" description="Helical" evidence="1">
    <location>
        <begin position="58"/>
        <end position="76"/>
    </location>
</feature>
<evidence type="ECO:0000256" key="1">
    <source>
        <dbReference type="SAM" id="Phobius"/>
    </source>
</evidence>
<feature type="transmembrane region" description="Helical" evidence="1">
    <location>
        <begin position="82"/>
        <end position="101"/>
    </location>
</feature>
<reference evidence="2" key="1">
    <citation type="submission" date="2016-03" db="EMBL/GenBank/DDBJ databases">
        <title>Co-evolution between Pasteurellaceae and their hosts.</title>
        <authorList>
            <person name="Hansen M.J."/>
            <person name="Bojesen A.M."/>
            <person name="Planet P."/>
        </authorList>
    </citation>
    <scope>NUCLEOTIDE SEQUENCE</scope>
    <source>
        <strain evidence="2">146/S8/89</strain>
    </source>
</reference>
<evidence type="ECO:0000313" key="2">
    <source>
        <dbReference type="EMBL" id="MDG6894871.1"/>
    </source>
</evidence>
<protein>
    <submittedName>
        <fullName evidence="2">Uncharacterized protein</fullName>
    </submittedName>
</protein>
<organism evidence="2 3">
    <name type="scientific">Volucribacter amazonae</name>
    <dbReference type="NCBI Taxonomy" id="256731"/>
    <lineage>
        <taxon>Bacteria</taxon>
        <taxon>Pseudomonadati</taxon>
        <taxon>Pseudomonadota</taxon>
        <taxon>Gammaproteobacteria</taxon>
        <taxon>Pasteurellales</taxon>
        <taxon>Pasteurellaceae</taxon>
        <taxon>Volucribacter</taxon>
    </lineage>
</organism>
<name>A0A9X4PC62_9PAST</name>
<gene>
    <name evidence="2" type="ORF">A6A20_04345</name>
</gene>
<evidence type="ECO:0000313" key="3">
    <source>
        <dbReference type="Proteomes" id="UP001155500"/>
    </source>
</evidence>
<dbReference type="EMBL" id="LWID01000001">
    <property type="protein sequence ID" value="MDG6894871.1"/>
    <property type="molecule type" value="Genomic_DNA"/>
</dbReference>
<proteinExistence type="predicted"/>
<dbReference type="AlphaFoldDB" id="A0A9X4PC62"/>
<comment type="caution">
    <text evidence="2">The sequence shown here is derived from an EMBL/GenBank/DDBJ whole genome shotgun (WGS) entry which is preliminary data.</text>
</comment>
<feature type="transmembrane region" description="Helical" evidence="1">
    <location>
        <begin position="27"/>
        <end position="46"/>
    </location>
</feature>
<keyword evidence="1" id="KW-0812">Transmembrane</keyword>
<keyword evidence="1" id="KW-0472">Membrane</keyword>